<dbReference type="NCBIfam" id="TIGR02273">
    <property type="entry name" value="16S_RimM"/>
    <property type="match status" value="1"/>
</dbReference>
<keyword evidence="2 5" id="KW-0690">Ribosome biogenesis</keyword>
<keyword evidence="3 5" id="KW-0698">rRNA processing</keyword>
<dbReference type="PANTHER" id="PTHR33692">
    <property type="entry name" value="RIBOSOME MATURATION FACTOR RIMM"/>
    <property type="match status" value="1"/>
</dbReference>
<comment type="similarity">
    <text evidence="5">Belongs to the RimM family.</text>
</comment>
<dbReference type="InterPro" id="IPR011033">
    <property type="entry name" value="PRC_barrel-like_sf"/>
</dbReference>
<comment type="function">
    <text evidence="5">An accessory protein needed during the final step in the assembly of 30S ribosomal subunit, possibly for assembly of the head region. Essential for efficient processing of 16S rRNA. May be needed both before and after RbfA during the maturation of 16S rRNA. It has affinity for free ribosomal 30S subunits but not for 70S ribosomes.</text>
</comment>
<evidence type="ECO:0000259" key="6">
    <source>
        <dbReference type="Pfam" id="PF01782"/>
    </source>
</evidence>
<comment type="subcellular location">
    <subcellularLocation>
        <location evidence="5">Cytoplasm</location>
    </subcellularLocation>
</comment>
<dbReference type="InterPro" id="IPR009000">
    <property type="entry name" value="Transl_B-barrel_sf"/>
</dbReference>
<keyword evidence="4 5" id="KW-0143">Chaperone</keyword>
<proteinExistence type="inferred from homology"/>
<dbReference type="AlphaFoldDB" id="A0A0P6X690"/>
<evidence type="ECO:0000256" key="1">
    <source>
        <dbReference type="ARBA" id="ARBA00022490"/>
    </source>
</evidence>
<comment type="caution">
    <text evidence="8">The sequence shown here is derived from an EMBL/GenBank/DDBJ whole genome shotgun (WGS) entry which is preliminary data.</text>
</comment>
<dbReference type="HAMAP" id="MF_00014">
    <property type="entry name" value="Ribosome_mat_RimM"/>
    <property type="match status" value="1"/>
</dbReference>
<dbReference type="GO" id="GO:0043022">
    <property type="term" value="F:ribosome binding"/>
    <property type="evidence" value="ECO:0007669"/>
    <property type="project" value="InterPro"/>
</dbReference>
<dbReference type="EMBL" id="LGHJ01000016">
    <property type="protein sequence ID" value="KPL74878.1"/>
    <property type="molecule type" value="Genomic_DNA"/>
</dbReference>
<reference evidence="8 9" key="1">
    <citation type="submission" date="2015-07" db="EMBL/GenBank/DDBJ databases">
        <title>Draft genome of Bellilinea caldifistulae DSM 17877.</title>
        <authorList>
            <person name="Hemp J."/>
            <person name="Ward L.M."/>
            <person name="Pace L.A."/>
            <person name="Fischer W.W."/>
        </authorList>
    </citation>
    <scope>NUCLEOTIDE SEQUENCE [LARGE SCALE GENOMIC DNA]</scope>
    <source>
        <strain evidence="8 9">GOMI-1</strain>
    </source>
</reference>
<organism evidence="8 9">
    <name type="scientific">Bellilinea caldifistulae</name>
    <dbReference type="NCBI Taxonomy" id="360411"/>
    <lineage>
        <taxon>Bacteria</taxon>
        <taxon>Bacillati</taxon>
        <taxon>Chloroflexota</taxon>
        <taxon>Anaerolineae</taxon>
        <taxon>Anaerolineales</taxon>
        <taxon>Anaerolineaceae</taxon>
        <taxon>Bellilinea</taxon>
    </lineage>
</organism>
<evidence type="ECO:0000313" key="8">
    <source>
        <dbReference type="EMBL" id="KPL74878.1"/>
    </source>
</evidence>
<name>A0A0P6X690_9CHLR</name>
<dbReference type="Pfam" id="PF01782">
    <property type="entry name" value="RimM"/>
    <property type="match status" value="1"/>
</dbReference>
<dbReference type="GO" id="GO:0006364">
    <property type="term" value="P:rRNA processing"/>
    <property type="evidence" value="ECO:0007669"/>
    <property type="project" value="UniProtKB-UniRule"/>
</dbReference>
<dbReference type="Gene3D" id="2.30.30.240">
    <property type="entry name" value="PRC-barrel domain"/>
    <property type="match status" value="1"/>
</dbReference>
<dbReference type="SUPFAM" id="SSF50346">
    <property type="entry name" value="PRC-barrel domain"/>
    <property type="match status" value="1"/>
</dbReference>
<evidence type="ECO:0000256" key="3">
    <source>
        <dbReference type="ARBA" id="ARBA00022552"/>
    </source>
</evidence>
<dbReference type="InterPro" id="IPR002676">
    <property type="entry name" value="RimM_N"/>
</dbReference>
<comment type="subunit">
    <text evidence="5">Binds ribosomal protein uS19.</text>
</comment>
<dbReference type="Proteomes" id="UP000050514">
    <property type="component" value="Unassembled WGS sequence"/>
</dbReference>
<dbReference type="SUPFAM" id="SSF50447">
    <property type="entry name" value="Translation proteins"/>
    <property type="match status" value="1"/>
</dbReference>
<dbReference type="PATRIC" id="fig|360411.5.peg.2636"/>
<feature type="domain" description="RimM N-terminal" evidence="6">
    <location>
        <begin position="5"/>
        <end position="66"/>
    </location>
</feature>
<dbReference type="InterPro" id="IPR056792">
    <property type="entry name" value="PRC_RimM"/>
</dbReference>
<evidence type="ECO:0000256" key="5">
    <source>
        <dbReference type="HAMAP-Rule" id="MF_00014"/>
    </source>
</evidence>
<evidence type="ECO:0000259" key="7">
    <source>
        <dbReference type="Pfam" id="PF24986"/>
    </source>
</evidence>
<sequence>MVMDILTDFPERLVRGKIVYAGDEHVRLTIRSLRSRGKQVLIAFEEIGDPESAAPYRNQYLFVRSDEIPPLPEGEYYHHELLGLNVFTPGGKRLGTLVEILETGANDVYIIRDEDSASELLVPAVQEFILEIRLAERMIIISPPEWL</sequence>
<gene>
    <name evidence="5" type="primary">rimM</name>
    <name evidence="8" type="ORF">AC812_10120</name>
</gene>
<dbReference type="GO" id="GO:0005737">
    <property type="term" value="C:cytoplasm"/>
    <property type="evidence" value="ECO:0007669"/>
    <property type="project" value="UniProtKB-SubCell"/>
</dbReference>
<evidence type="ECO:0000313" key="9">
    <source>
        <dbReference type="Proteomes" id="UP000050514"/>
    </source>
</evidence>
<keyword evidence="1 5" id="KW-0963">Cytoplasm</keyword>
<evidence type="ECO:0000256" key="2">
    <source>
        <dbReference type="ARBA" id="ARBA00022517"/>
    </source>
</evidence>
<dbReference type="Gene3D" id="2.40.30.60">
    <property type="entry name" value="RimM"/>
    <property type="match status" value="1"/>
</dbReference>
<feature type="domain" description="Ribosome maturation factor RimM PRC barrel" evidence="7">
    <location>
        <begin position="78"/>
        <end position="145"/>
    </location>
</feature>
<dbReference type="InterPro" id="IPR011961">
    <property type="entry name" value="RimM"/>
</dbReference>
<protein>
    <recommendedName>
        <fullName evidence="5">Ribosome maturation factor RimM</fullName>
    </recommendedName>
</protein>
<keyword evidence="9" id="KW-1185">Reference proteome</keyword>
<dbReference type="PANTHER" id="PTHR33692:SF1">
    <property type="entry name" value="RIBOSOME MATURATION FACTOR RIMM"/>
    <property type="match status" value="1"/>
</dbReference>
<dbReference type="Pfam" id="PF24986">
    <property type="entry name" value="PRC_RimM"/>
    <property type="match status" value="1"/>
</dbReference>
<evidence type="ECO:0000256" key="4">
    <source>
        <dbReference type="ARBA" id="ARBA00023186"/>
    </source>
</evidence>
<comment type="domain">
    <text evidence="5">The PRC barrel domain binds ribosomal protein uS19.</text>
</comment>
<dbReference type="STRING" id="360411.AC812_10120"/>
<dbReference type="InterPro" id="IPR036976">
    <property type="entry name" value="RimM_N_sf"/>
</dbReference>
<accession>A0A0P6X690</accession>
<dbReference type="GO" id="GO:0005840">
    <property type="term" value="C:ribosome"/>
    <property type="evidence" value="ECO:0007669"/>
    <property type="project" value="InterPro"/>
</dbReference>
<dbReference type="GO" id="GO:0042274">
    <property type="term" value="P:ribosomal small subunit biogenesis"/>
    <property type="evidence" value="ECO:0007669"/>
    <property type="project" value="UniProtKB-UniRule"/>
</dbReference>